<dbReference type="Proteomes" id="UP000228775">
    <property type="component" value="Unassembled WGS sequence"/>
</dbReference>
<sequence>MLKKFVFGDPVKVITLGSEKVRYGEFYAYNQSDSSVMLPNPQQIGECRDIEERVSTQDIQPCSFMEVVRENSKLNNKIKELQRELSHLKDEKRKVRKAIGMVFGEQLKASE</sequence>
<protein>
    <submittedName>
        <fullName evidence="2">Uncharacterized protein</fullName>
    </submittedName>
</protein>
<keyword evidence="1" id="KW-0175">Coiled coil</keyword>
<proteinExistence type="predicted"/>
<accession>A0A2M7AWC2</accession>
<dbReference type="EMBL" id="PEVY01000072">
    <property type="protein sequence ID" value="PIU74930.1"/>
    <property type="molecule type" value="Genomic_DNA"/>
</dbReference>
<organism evidence="2 3">
    <name type="scientific">Candidatus Portnoybacteria bacterium CG06_land_8_20_14_3_00_39_12</name>
    <dbReference type="NCBI Taxonomy" id="1974809"/>
    <lineage>
        <taxon>Bacteria</taxon>
        <taxon>Candidatus Portnoyibacteriota</taxon>
    </lineage>
</organism>
<dbReference type="AlphaFoldDB" id="A0A2M7AWC2"/>
<reference evidence="3" key="1">
    <citation type="submission" date="2017-09" db="EMBL/GenBank/DDBJ databases">
        <title>Depth-based differentiation of microbial function through sediment-hosted aquifers and enrichment of novel symbionts in the deep terrestrial subsurface.</title>
        <authorList>
            <person name="Probst A.J."/>
            <person name="Ladd B."/>
            <person name="Jarett J.K."/>
            <person name="Geller-Mcgrath D.E."/>
            <person name="Sieber C.M.K."/>
            <person name="Emerson J.B."/>
            <person name="Anantharaman K."/>
            <person name="Thomas B.C."/>
            <person name="Malmstrom R."/>
            <person name="Stieglmeier M."/>
            <person name="Klingl A."/>
            <person name="Woyke T."/>
            <person name="Ryan C.M."/>
            <person name="Banfield J.F."/>
        </authorList>
    </citation>
    <scope>NUCLEOTIDE SEQUENCE [LARGE SCALE GENOMIC DNA]</scope>
</reference>
<evidence type="ECO:0000256" key="1">
    <source>
        <dbReference type="SAM" id="Coils"/>
    </source>
</evidence>
<name>A0A2M7AWC2_9BACT</name>
<comment type="caution">
    <text evidence="2">The sequence shown here is derived from an EMBL/GenBank/DDBJ whole genome shotgun (WGS) entry which is preliminary data.</text>
</comment>
<feature type="coiled-coil region" evidence="1">
    <location>
        <begin position="64"/>
        <end position="98"/>
    </location>
</feature>
<evidence type="ECO:0000313" key="2">
    <source>
        <dbReference type="EMBL" id="PIU74930.1"/>
    </source>
</evidence>
<gene>
    <name evidence="2" type="ORF">COS76_03480</name>
</gene>
<evidence type="ECO:0000313" key="3">
    <source>
        <dbReference type="Proteomes" id="UP000228775"/>
    </source>
</evidence>